<dbReference type="SUPFAM" id="SSF53474">
    <property type="entry name" value="alpha/beta-Hydrolases"/>
    <property type="match status" value="1"/>
</dbReference>
<dbReference type="InterPro" id="IPR029058">
    <property type="entry name" value="AB_hydrolase_fold"/>
</dbReference>
<dbReference type="Pfam" id="PF00561">
    <property type="entry name" value="Abhydrolase_1"/>
    <property type="match status" value="1"/>
</dbReference>
<feature type="domain" description="AB hydrolase-1" evidence="1">
    <location>
        <begin position="46"/>
        <end position="85"/>
    </location>
</feature>
<evidence type="ECO:0000313" key="2">
    <source>
        <dbReference type="EMBL" id="KAL2348523.1"/>
    </source>
</evidence>
<dbReference type="Gene3D" id="3.40.50.1820">
    <property type="entry name" value="alpha/beta hydrolase"/>
    <property type="match status" value="1"/>
</dbReference>
<dbReference type="Proteomes" id="UP001603857">
    <property type="component" value="Unassembled WGS sequence"/>
</dbReference>
<name>A0ABD1NK63_9FABA</name>
<accession>A0ABD1NK63</accession>
<comment type="caution">
    <text evidence="2">The sequence shown here is derived from an EMBL/GenBank/DDBJ whole genome shotgun (WGS) entry which is preliminary data.</text>
</comment>
<dbReference type="PANTHER" id="PTHR43139">
    <property type="entry name" value="SI:DKEY-122A22.2"/>
    <property type="match status" value="1"/>
</dbReference>
<reference evidence="2 3" key="1">
    <citation type="submission" date="2024-08" db="EMBL/GenBank/DDBJ databases">
        <title>Insights into the chromosomal genome structure of Flemingia macrophylla.</title>
        <authorList>
            <person name="Ding Y."/>
            <person name="Zhao Y."/>
            <person name="Bi W."/>
            <person name="Wu M."/>
            <person name="Zhao G."/>
            <person name="Gong Y."/>
            <person name="Li W."/>
            <person name="Zhang P."/>
        </authorList>
    </citation>
    <scope>NUCLEOTIDE SEQUENCE [LARGE SCALE GENOMIC DNA]</scope>
    <source>
        <strain evidence="2">DYQJB</strain>
        <tissue evidence="2">Leaf</tissue>
    </source>
</reference>
<dbReference type="PANTHER" id="PTHR43139:SF61">
    <property type="entry name" value="ALPHA_BETA-HYDROLASES SUPERFAMILY PROTEIN"/>
    <property type="match status" value="1"/>
</dbReference>
<dbReference type="InterPro" id="IPR052370">
    <property type="entry name" value="Meta-cleavage_hydrolase"/>
</dbReference>
<sequence length="115" mass="12650">MVNLVTAYCSLLKWLMKRVGLRPSTVEIEPGTVIRMWVPCNGVSKPAVVLLHGFCGDGMMNWQLQVQALARDYAVYVPDLLFFGGGVREGGGGEVRGGWVQLRWVRGVEDGGDVR</sequence>
<keyword evidence="3" id="KW-1185">Reference proteome</keyword>
<proteinExistence type="predicted"/>
<dbReference type="AlphaFoldDB" id="A0ABD1NK63"/>
<evidence type="ECO:0000313" key="3">
    <source>
        <dbReference type="Proteomes" id="UP001603857"/>
    </source>
</evidence>
<dbReference type="EMBL" id="JBGMDY010000001">
    <property type="protein sequence ID" value="KAL2348523.1"/>
    <property type="molecule type" value="Genomic_DNA"/>
</dbReference>
<protein>
    <recommendedName>
        <fullName evidence="1">AB hydrolase-1 domain-containing protein</fullName>
    </recommendedName>
</protein>
<dbReference type="InterPro" id="IPR000073">
    <property type="entry name" value="AB_hydrolase_1"/>
</dbReference>
<evidence type="ECO:0000259" key="1">
    <source>
        <dbReference type="Pfam" id="PF00561"/>
    </source>
</evidence>
<organism evidence="2 3">
    <name type="scientific">Flemingia macrophylla</name>
    <dbReference type="NCBI Taxonomy" id="520843"/>
    <lineage>
        <taxon>Eukaryota</taxon>
        <taxon>Viridiplantae</taxon>
        <taxon>Streptophyta</taxon>
        <taxon>Embryophyta</taxon>
        <taxon>Tracheophyta</taxon>
        <taxon>Spermatophyta</taxon>
        <taxon>Magnoliopsida</taxon>
        <taxon>eudicotyledons</taxon>
        <taxon>Gunneridae</taxon>
        <taxon>Pentapetalae</taxon>
        <taxon>rosids</taxon>
        <taxon>fabids</taxon>
        <taxon>Fabales</taxon>
        <taxon>Fabaceae</taxon>
        <taxon>Papilionoideae</taxon>
        <taxon>50 kb inversion clade</taxon>
        <taxon>NPAAA clade</taxon>
        <taxon>indigoferoid/millettioid clade</taxon>
        <taxon>Phaseoleae</taxon>
        <taxon>Flemingia</taxon>
    </lineage>
</organism>
<gene>
    <name evidence="2" type="ORF">Fmac_002523</name>
</gene>